<evidence type="ECO:0000256" key="4">
    <source>
        <dbReference type="ARBA" id="ARBA00022833"/>
    </source>
</evidence>
<keyword evidence="5" id="KW-0520">NAD</keyword>
<dbReference type="STRING" id="1890364.A0A2P6NDI4"/>
<dbReference type="GO" id="GO:0000122">
    <property type="term" value="P:negative regulation of transcription by RNA polymerase II"/>
    <property type="evidence" value="ECO:0007669"/>
    <property type="project" value="TreeGrafter"/>
</dbReference>
<keyword evidence="3 7" id="KW-0479">Metal-binding</keyword>
<dbReference type="Gene3D" id="2.20.28.200">
    <property type="match status" value="1"/>
</dbReference>
<reference evidence="10 12" key="1">
    <citation type="journal article" date="2018" name="Genome Biol. Evol.">
        <title>Multiple Roots of Fruiting Body Formation in Amoebozoa.</title>
        <authorList>
            <person name="Hillmann F."/>
            <person name="Forbes G."/>
            <person name="Novohradska S."/>
            <person name="Ferling I."/>
            <person name="Riege K."/>
            <person name="Groth M."/>
            <person name="Westermann M."/>
            <person name="Marz M."/>
            <person name="Spaller T."/>
            <person name="Winckler T."/>
            <person name="Schaap P."/>
            <person name="Glockner G."/>
        </authorList>
    </citation>
    <scope>NUCLEOTIDE SEQUENCE [LARGE SCALE GENOMIC DNA]</scope>
    <source>
        <strain evidence="10 12">Jena</strain>
    </source>
</reference>
<dbReference type="InterPro" id="IPR029035">
    <property type="entry name" value="DHS-like_NAD/FAD-binding_dom"/>
</dbReference>
<feature type="binding site" evidence="7">
    <location>
        <position position="169"/>
    </location>
    <ligand>
        <name>Zn(2+)</name>
        <dbReference type="ChEBI" id="CHEBI:29105"/>
    </ligand>
</feature>
<comment type="similarity">
    <text evidence="6">Belongs to the sirtuin family. Class IV subfamily.</text>
</comment>
<dbReference type="AlphaFoldDB" id="A0A2P6NDI4"/>
<dbReference type="EC" id="2.3.1.286" evidence="1"/>
<dbReference type="GO" id="GO:0005634">
    <property type="term" value="C:nucleus"/>
    <property type="evidence" value="ECO:0007669"/>
    <property type="project" value="TreeGrafter"/>
</dbReference>
<feature type="binding site" evidence="7">
    <location>
        <position position="147"/>
    </location>
    <ligand>
        <name>Zn(2+)</name>
        <dbReference type="ChEBI" id="CHEBI:29105"/>
    </ligand>
</feature>
<feature type="active site" description="Proton acceptor" evidence="7">
    <location>
        <position position="136"/>
    </location>
</feature>
<evidence type="ECO:0000256" key="7">
    <source>
        <dbReference type="PROSITE-ProRule" id="PRU00236"/>
    </source>
</evidence>
<evidence type="ECO:0000313" key="12">
    <source>
        <dbReference type="Proteomes" id="UP000241769"/>
    </source>
</evidence>
<evidence type="ECO:0000259" key="9">
    <source>
        <dbReference type="PROSITE" id="PS50305"/>
    </source>
</evidence>
<evidence type="ECO:0000313" key="10">
    <source>
        <dbReference type="EMBL" id="PRP82010.1"/>
    </source>
</evidence>
<dbReference type="GO" id="GO:0070403">
    <property type="term" value="F:NAD+ binding"/>
    <property type="evidence" value="ECO:0007669"/>
    <property type="project" value="InterPro"/>
</dbReference>
<evidence type="ECO:0000256" key="8">
    <source>
        <dbReference type="SAM" id="MobiDB-lite"/>
    </source>
</evidence>
<evidence type="ECO:0000256" key="6">
    <source>
        <dbReference type="ARBA" id="ARBA00038170"/>
    </source>
</evidence>
<dbReference type="PANTHER" id="PTHR11085">
    <property type="entry name" value="NAD-DEPENDENT PROTEIN DEACYLASE SIRTUIN-5, MITOCHONDRIAL-RELATED"/>
    <property type="match status" value="1"/>
</dbReference>
<dbReference type="FunFam" id="3.40.50.1220:FF:000038">
    <property type="entry name" value="NAD-dependent protein deacetylase sirtuin-6 isoform X2"/>
    <property type="match status" value="1"/>
</dbReference>
<dbReference type="Gene3D" id="3.40.50.1220">
    <property type="entry name" value="TPP-binding domain"/>
    <property type="match status" value="1"/>
</dbReference>
<feature type="domain" description="Deacetylase sirtuin-type" evidence="9">
    <location>
        <begin position="27"/>
        <end position="269"/>
    </location>
</feature>
<dbReference type="InterPro" id="IPR050134">
    <property type="entry name" value="NAD-dep_sirtuin_deacylases"/>
</dbReference>
<evidence type="ECO:0000313" key="11">
    <source>
        <dbReference type="EMBL" id="PRP86899.1"/>
    </source>
</evidence>
<dbReference type="SUPFAM" id="SSF52467">
    <property type="entry name" value="DHS-like NAD/FAD-binding domain"/>
    <property type="match status" value="1"/>
</dbReference>
<dbReference type="GO" id="GO:0046872">
    <property type="term" value="F:metal ion binding"/>
    <property type="evidence" value="ECO:0007669"/>
    <property type="project" value="UniProtKB-KW"/>
</dbReference>
<dbReference type="InParanoid" id="A0A2P6NDI4"/>
<feature type="binding site" evidence="7">
    <location>
        <position position="174"/>
    </location>
    <ligand>
        <name>Zn(2+)</name>
        <dbReference type="ChEBI" id="CHEBI:29105"/>
    </ligand>
</feature>
<evidence type="ECO:0000256" key="2">
    <source>
        <dbReference type="ARBA" id="ARBA00022679"/>
    </source>
</evidence>
<feature type="region of interest" description="Disordered" evidence="8">
    <location>
        <begin position="365"/>
        <end position="384"/>
    </location>
</feature>
<evidence type="ECO:0000256" key="1">
    <source>
        <dbReference type="ARBA" id="ARBA00012928"/>
    </source>
</evidence>
<organism evidence="10 12">
    <name type="scientific">Planoprotostelium fungivorum</name>
    <dbReference type="NCBI Taxonomy" id="1890364"/>
    <lineage>
        <taxon>Eukaryota</taxon>
        <taxon>Amoebozoa</taxon>
        <taxon>Evosea</taxon>
        <taxon>Variosea</taxon>
        <taxon>Cavosteliida</taxon>
        <taxon>Cavosteliaceae</taxon>
        <taxon>Planoprotostelium</taxon>
    </lineage>
</organism>
<keyword evidence="2" id="KW-0808">Transferase</keyword>
<dbReference type="EMBL" id="MDYQ01000025">
    <property type="protein sequence ID" value="PRP86899.1"/>
    <property type="molecule type" value="Genomic_DNA"/>
</dbReference>
<gene>
    <name evidence="11" type="ORF">PROFUN_03647</name>
    <name evidence="10" type="ORF">PROFUN_03700</name>
</gene>
<sequence>MASTYAAKLKKGVRYGLCGSPEYHETEQALSQKVEDLVKMINESERIVVFTGAGISTSVGLPDFRGPNGVWTLEKKGLLGSGDTNELSWDEAIPSLAHMAIVTLYNNGKVRHCVSQNVDGLHLRSGLPVEAVSELHGNVFAEKCEDCERVYYRENDVDSIGFQLTGKLCEDKECGGRLRDLLLDWDDELPADQYERAQEECRSADLVICLGTSLRVVPADKLPLMTRKNGGRVVIINLQKTPKDSKASLVIRAKCDRVMASVISRLRMKMIPFLKLSSLDLTLSPTGESPSLSPLKTSEEGWTLQAEECVNLSCIQSIDEKEKVVTEDRWKIEWKESPIEVSFKLDEGKQTKRIEYKKMERDYNDLIEQQEGEDNGNERGALDS</sequence>
<comment type="caution">
    <text evidence="10">The sequence shown here is derived from an EMBL/GenBank/DDBJ whole genome shotgun (WGS) entry which is preliminary data.</text>
</comment>
<keyword evidence="4 7" id="KW-0862">Zinc</keyword>
<dbReference type="InterPro" id="IPR026590">
    <property type="entry name" value="Ssirtuin_cat_dom"/>
</dbReference>
<feature type="binding site" evidence="7">
    <location>
        <position position="144"/>
    </location>
    <ligand>
        <name>Zn(2+)</name>
        <dbReference type="ChEBI" id="CHEBI:29105"/>
    </ligand>
</feature>
<dbReference type="OrthoDB" id="30712at2759"/>
<dbReference type="GO" id="GO:0017136">
    <property type="term" value="F:histone deacetylase activity, NAD-dependent"/>
    <property type="evidence" value="ECO:0007669"/>
    <property type="project" value="TreeGrafter"/>
</dbReference>
<name>A0A2P6NDI4_9EUKA</name>
<dbReference type="PROSITE" id="PS50305">
    <property type="entry name" value="SIRTUIN"/>
    <property type="match status" value="1"/>
</dbReference>
<proteinExistence type="inferred from homology"/>
<keyword evidence="12" id="KW-1185">Reference proteome</keyword>
<dbReference type="InterPro" id="IPR003000">
    <property type="entry name" value="Sirtuin"/>
</dbReference>
<accession>A0A2P6NDI4</accession>
<evidence type="ECO:0000256" key="3">
    <source>
        <dbReference type="ARBA" id="ARBA00022723"/>
    </source>
</evidence>
<dbReference type="GO" id="GO:0003714">
    <property type="term" value="F:transcription corepressor activity"/>
    <property type="evidence" value="ECO:0007669"/>
    <property type="project" value="TreeGrafter"/>
</dbReference>
<dbReference type="EMBL" id="MDYQ01000111">
    <property type="protein sequence ID" value="PRP82010.1"/>
    <property type="molecule type" value="Genomic_DNA"/>
</dbReference>
<dbReference type="Proteomes" id="UP000241769">
    <property type="component" value="Unassembled WGS sequence"/>
</dbReference>
<dbReference type="PANTHER" id="PTHR11085:SF12">
    <property type="entry name" value="NAD-DEPENDENT PROTEIN DEACYLASE SIRTUIN-6"/>
    <property type="match status" value="1"/>
</dbReference>
<protein>
    <recommendedName>
        <fullName evidence="1">protein acetyllysine N-acetyltransferase</fullName>
        <ecNumber evidence="1">2.3.1.286</ecNumber>
    </recommendedName>
</protein>
<evidence type="ECO:0000256" key="5">
    <source>
        <dbReference type="ARBA" id="ARBA00023027"/>
    </source>
</evidence>
<dbReference type="Pfam" id="PF02146">
    <property type="entry name" value="SIR2"/>
    <property type="match status" value="1"/>
</dbReference>